<proteinExistence type="predicted"/>
<feature type="transmembrane region" description="Helical" evidence="7">
    <location>
        <begin position="34"/>
        <end position="56"/>
    </location>
</feature>
<feature type="transmembrane region" description="Helical" evidence="7">
    <location>
        <begin position="123"/>
        <end position="142"/>
    </location>
</feature>
<keyword evidence="4 7" id="KW-0812">Transmembrane</keyword>
<evidence type="ECO:0000256" key="2">
    <source>
        <dbReference type="ARBA" id="ARBA00022475"/>
    </source>
</evidence>
<reference evidence="8" key="1">
    <citation type="submission" date="2018-05" db="EMBL/GenBank/DDBJ databases">
        <authorList>
            <person name="Lanie J.A."/>
            <person name="Ng W.-L."/>
            <person name="Kazmierczak K.M."/>
            <person name="Andrzejewski T.M."/>
            <person name="Davidsen T.M."/>
            <person name="Wayne K.J."/>
            <person name="Tettelin H."/>
            <person name="Glass J.I."/>
            <person name="Rusch D."/>
            <person name="Podicherti R."/>
            <person name="Tsui H.-C.T."/>
            <person name="Winkler M.E."/>
        </authorList>
    </citation>
    <scope>NUCLEOTIDE SEQUENCE</scope>
</reference>
<sequence>MYQKKNSDSAGDNSALLSKTNTARLRRLFTSPETIVIVTIIYSLVRLVLTTVRYGINTHYNSDFFASFPAPAVARAFGKADTFLVGGEVERYLQDGQWLYGPVYHLITLPLFLFSDKYAAFDALLYGTLFFFISSCLILIYFSVRSPFWSYRTAGVIFIVGNMSPAFEALGQRNIEIFELLILSVAVVLYDRKFSRLAALLIGVGAGIKFVLGAIVPYLIIHRKTDRTWSTV</sequence>
<evidence type="ECO:0000256" key="5">
    <source>
        <dbReference type="ARBA" id="ARBA00022989"/>
    </source>
</evidence>
<accession>A0A382YAJ7</accession>
<organism evidence="8">
    <name type="scientific">marine metagenome</name>
    <dbReference type="NCBI Taxonomy" id="408172"/>
    <lineage>
        <taxon>unclassified sequences</taxon>
        <taxon>metagenomes</taxon>
        <taxon>ecological metagenomes</taxon>
    </lineage>
</organism>
<keyword evidence="5 7" id="KW-1133">Transmembrane helix</keyword>
<evidence type="ECO:0000256" key="6">
    <source>
        <dbReference type="ARBA" id="ARBA00023136"/>
    </source>
</evidence>
<name>A0A382YAJ7_9ZZZZ</name>
<evidence type="ECO:0000256" key="3">
    <source>
        <dbReference type="ARBA" id="ARBA00022679"/>
    </source>
</evidence>
<keyword evidence="3" id="KW-0808">Transferase</keyword>
<dbReference type="GO" id="GO:0005886">
    <property type="term" value="C:plasma membrane"/>
    <property type="evidence" value="ECO:0007669"/>
    <property type="project" value="UniProtKB-SubCell"/>
</dbReference>
<keyword evidence="6 7" id="KW-0472">Membrane</keyword>
<feature type="transmembrane region" description="Helical" evidence="7">
    <location>
        <begin position="197"/>
        <end position="221"/>
    </location>
</feature>
<dbReference type="AlphaFoldDB" id="A0A382YAJ7"/>
<dbReference type="Pfam" id="PF09594">
    <property type="entry name" value="GT87"/>
    <property type="match status" value="1"/>
</dbReference>
<gene>
    <name evidence="8" type="ORF">METZ01_LOCUS433157</name>
</gene>
<keyword evidence="2" id="KW-1003">Cell membrane</keyword>
<evidence type="ECO:0008006" key="9">
    <source>
        <dbReference type="Google" id="ProtNLM"/>
    </source>
</evidence>
<evidence type="ECO:0000256" key="1">
    <source>
        <dbReference type="ARBA" id="ARBA00004651"/>
    </source>
</evidence>
<protein>
    <recommendedName>
        <fullName evidence="9">Glycosyltransferase RgtA/B/C/D-like domain-containing protein</fullName>
    </recommendedName>
</protein>
<dbReference type="GO" id="GO:0016758">
    <property type="term" value="F:hexosyltransferase activity"/>
    <property type="evidence" value="ECO:0007669"/>
    <property type="project" value="InterPro"/>
</dbReference>
<evidence type="ECO:0000256" key="7">
    <source>
        <dbReference type="SAM" id="Phobius"/>
    </source>
</evidence>
<feature type="non-terminal residue" evidence="8">
    <location>
        <position position="232"/>
    </location>
</feature>
<dbReference type="InterPro" id="IPR018584">
    <property type="entry name" value="GT87"/>
</dbReference>
<evidence type="ECO:0000256" key="4">
    <source>
        <dbReference type="ARBA" id="ARBA00022692"/>
    </source>
</evidence>
<comment type="subcellular location">
    <subcellularLocation>
        <location evidence="1">Cell membrane</location>
        <topology evidence="1">Multi-pass membrane protein</topology>
    </subcellularLocation>
</comment>
<evidence type="ECO:0000313" key="8">
    <source>
        <dbReference type="EMBL" id="SVD80303.1"/>
    </source>
</evidence>
<dbReference type="EMBL" id="UINC01174265">
    <property type="protein sequence ID" value="SVD80303.1"/>
    <property type="molecule type" value="Genomic_DNA"/>
</dbReference>
<feature type="transmembrane region" description="Helical" evidence="7">
    <location>
        <begin position="149"/>
        <end position="167"/>
    </location>
</feature>